<feature type="transmembrane region" description="Helical" evidence="1">
    <location>
        <begin position="160"/>
        <end position="183"/>
    </location>
</feature>
<keyword evidence="3" id="KW-1185">Reference proteome</keyword>
<dbReference type="Pfam" id="PF04854">
    <property type="entry name" value="DUF624"/>
    <property type="match status" value="1"/>
</dbReference>
<evidence type="ECO:0000256" key="1">
    <source>
        <dbReference type="SAM" id="Phobius"/>
    </source>
</evidence>
<sequence>MALFGLIGNYDKPGPGVSKDEPKKAAPVRFFEILWRKLSKLVQLNLIFMIPFIVVVAMMVGIFILPATHIVFQTSLLGPLDLYGLYAVPAPLILLSPFTAGMAYVTRNFAREEHAFVWSDFWDAVKGNWKASLLNGVIVYLAYVILSFSIFFYSNQMNENWLFIIPFGICCLLGIMMLFAQYYIPVMIVTFDLKLRHIYRNAFIFSILGLFRNLLITAVIAAMIVATLFCPGGFLVIPLVLLIVFVFSFISYLSSFATYSLIDNYLIQPYYKKEAETHNAQIRVAEGETLSFENDELDDDDDDAPKYVYVNGKLVDRKILKEESVFSDETKEHLN</sequence>
<feature type="transmembrane region" description="Helical" evidence="1">
    <location>
        <begin position="235"/>
        <end position="262"/>
    </location>
</feature>
<evidence type="ECO:0000313" key="2">
    <source>
        <dbReference type="EMBL" id="MCF2651650.1"/>
    </source>
</evidence>
<accession>A0ABS9CKJ0</accession>
<feature type="transmembrane region" description="Helical" evidence="1">
    <location>
        <begin position="83"/>
        <end position="105"/>
    </location>
</feature>
<dbReference type="EMBL" id="JAFBIT010000001">
    <property type="protein sequence ID" value="MCF2651650.1"/>
    <property type="molecule type" value="Genomic_DNA"/>
</dbReference>
<keyword evidence="1" id="KW-0472">Membrane</keyword>
<dbReference type="Proteomes" id="UP001299220">
    <property type="component" value="Unassembled WGS sequence"/>
</dbReference>
<feature type="transmembrane region" description="Helical" evidence="1">
    <location>
        <begin position="133"/>
        <end position="154"/>
    </location>
</feature>
<comment type="caution">
    <text evidence="2">The sequence shown here is derived from an EMBL/GenBank/DDBJ whole genome shotgun (WGS) entry which is preliminary data.</text>
</comment>
<keyword evidence="1" id="KW-1133">Transmembrane helix</keyword>
<organism evidence="2 3">
    <name type="scientific">Anaeromassilibacillus senegalensis</name>
    <dbReference type="NCBI Taxonomy" id="1673717"/>
    <lineage>
        <taxon>Bacteria</taxon>
        <taxon>Bacillati</taxon>
        <taxon>Bacillota</taxon>
        <taxon>Clostridia</taxon>
        <taxon>Eubacteriales</taxon>
        <taxon>Acutalibacteraceae</taxon>
        <taxon>Anaeromassilibacillus</taxon>
    </lineage>
</organism>
<dbReference type="RefSeq" id="WP_235322661.1">
    <property type="nucleotide sequence ID" value="NZ_JAFBIT010000001.1"/>
</dbReference>
<feature type="transmembrane region" description="Helical" evidence="1">
    <location>
        <begin position="203"/>
        <end position="229"/>
    </location>
</feature>
<reference evidence="2 3" key="1">
    <citation type="submission" date="2020-12" db="EMBL/GenBank/DDBJ databases">
        <title>Whole genome sequences of gut porcine anaerobes.</title>
        <authorList>
            <person name="Kubasova T."/>
            <person name="Jahodarova E."/>
            <person name="Rychlik I."/>
        </authorList>
    </citation>
    <scope>NUCLEOTIDE SEQUENCE [LARGE SCALE GENOMIC DNA]</scope>
    <source>
        <strain evidence="2 3">An867</strain>
    </source>
</reference>
<gene>
    <name evidence="2" type="ORF">JQM67_03450</name>
</gene>
<dbReference type="InterPro" id="IPR006938">
    <property type="entry name" value="DUF624"/>
</dbReference>
<name>A0ABS9CKJ0_9FIRM</name>
<keyword evidence="1" id="KW-0812">Transmembrane</keyword>
<feature type="transmembrane region" description="Helical" evidence="1">
    <location>
        <begin position="46"/>
        <end position="71"/>
    </location>
</feature>
<proteinExistence type="predicted"/>
<evidence type="ECO:0000313" key="3">
    <source>
        <dbReference type="Proteomes" id="UP001299220"/>
    </source>
</evidence>
<protein>
    <submittedName>
        <fullName evidence="2">DUF624 domain-containing protein</fullName>
    </submittedName>
</protein>